<keyword evidence="1" id="KW-0732">Signal</keyword>
<feature type="domain" description="CBM2" evidence="5">
    <location>
        <begin position="1"/>
        <end position="106"/>
    </location>
</feature>
<keyword evidence="4" id="KW-0406">Ion transport</keyword>
<dbReference type="SUPFAM" id="SSF49384">
    <property type="entry name" value="Carbohydrate-binding domain"/>
    <property type="match status" value="1"/>
</dbReference>
<accession>U5D7G8</accession>
<dbReference type="InterPro" id="IPR038081">
    <property type="entry name" value="CalX-like_sf"/>
</dbReference>
<dbReference type="STRING" id="582515.KR51_00031160"/>
<gene>
    <name evidence="6" type="ORF">KR51_00031160</name>
</gene>
<dbReference type="InterPro" id="IPR008965">
    <property type="entry name" value="CBM2/CBM3_carb-bd_dom_sf"/>
</dbReference>
<dbReference type="GO" id="GO:0030247">
    <property type="term" value="F:polysaccharide binding"/>
    <property type="evidence" value="ECO:0007669"/>
    <property type="project" value="UniProtKB-UniRule"/>
</dbReference>
<dbReference type="AlphaFoldDB" id="U5D7G8"/>
<dbReference type="Pfam" id="PF03160">
    <property type="entry name" value="Calx-beta"/>
    <property type="match status" value="1"/>
</dbReference>
<dbReference type="InterPro" id="IPR036434">
    <property type="entry name" value="Beta_cellobiohydrolase_sf"/>
</dbReference>
<keyword evidence="3" id="KW-0106">Calcium</keyword>
<keyword evidence="7" id="KW-1185">Reference proteome</keyword>
<comment type="caution">
    <text evidence="6">The sequence shown here is derived from an EMBL/GenBank/DDBJ whole genome shotgun (WGS) entry which is preliminary data.</text>
</comment>
<dbReference type="Pfam" id="PF00553">
    <property type="entry name" value="CBM_2"/>
    <property type="match status" value="1"/>
</dbReference>
<dbReference type="InParanoid" id="U5D7G8"/>
<keyword evidence="4" id="KW-0813">Transport</keyword>
<dbReference type="SMART" id="SM00237">
    <property type="entry name" value="Calx_beta"/>
    <property type="match status" value="1"/>
</dbReference>
<dbReference type="SUPFAM" id="SSF51989">
    <property type="entry name" value="Glycosyl hydrolases family 6, cellulases"/>
    <property type="match status" value="1"/>
</dbReference>
<name>U5D7G8_9CHRO</name>
<dbReference type="Gene3D" id="2.60.40.2030">
    <property type="match status" value="1"/>
</dbReference>
<dbReference type="EMBL" id="ASSJ01000076">
    <property type="protein sequence ID" value="ERN40568.1"/>
    <property type="molecule type" value="Genomic_DNA"/>
</dbReference>
<evidence type="ECO:0000256" key="2">
    <source>
        <dbReference type="ARBA" id="ARBA00022737"/>
    </source>
</evidence>
<dbReference type="PROSITE" id="PS51173">
    <property type="entry name" value="CBM2"/>
    <property type="match status" value="1"/>
</dbReference>
<dbReference type="Proteomes" id="UP000016960">
    <property type="component" value="Unassembled WGS sequence"/>
</dbReference>
<dbReference type="GO" id="GO:0004553">
    <property type="term" value="F:hydrolase activity, hydrolyzing O-glycosyl compounds"/>
    <property type="evidence" value="ECO:0007669"/>
    <property type="project" value="InterPro"/>
</dbReference>
<dbReference type="Gene3D" id="2.60.40.290">
    <property type="match status" value="1"/>
</dbReference>
<evidence type="ECO:0000259" key="5">
    <source>
        <dbReference type="PROSITE" id="PS51173"/>
    </source>
</evidence>
<dbReference type="PANTHER" id="PTHR11878:SF65">
    <property type="entry name" value="NA_CA-EXCHANGE PROTEIN, ISOFORM G"/>
    <property type="match status" value="1"/>
</dbReference>
<evidence type="ECO:0000256" key="3">
    <source>
        <dbReference type="ARBA" id="ARBA00022837"/>
    </source>
</evidence>
<dbReference type="PANTHER" id="PTHR11878">
    <property type="entry name" value="SODIUM/CALCIUM EXCHANGER"/>
    <property type="match status" value="1"/>
</dbReference>
<dbReference type="GO" id="GO:0030245">
    <property type="term" value="P:cellulose catabolic process"/>
    <property type="evidence" value="ECO:0007669"/>
    <property type="project" value="InterPro"/>
</dbReference>
<dbReference type="SMART" id="SM00637">
    <property type="entry name" value="CBD_II"/>
    <property type="match status" value="1"/>
</dbReference>
<dbReference type="InterPro" id="IPR051171">
    <property type="entry name" value="CaCA"/>
</dbReference>
<dbReference type="eggNOG" id="COG2730">
    <property type="taxonomic scope" value="Bacteria"/>
</dbReference>
<protein>
    <submittedName>
        <fullName evidence="6">Cellobiohydrolase A (1,4-beta-cellobiosidase A)</fullName>
    </submittedName>
</protein>
<keyword evidence="6" id="KW-0378">Hydrolase</keyword>
<evidence type="ECO:0000313" key="7">
    <source>
        <dbReference type="Proteomes" id="UP000016960"/>
    </source>
</evidence>
<sequence>MNYTVDFVVTQDWVNGFEGAIALTNTSALALEDWTLEFTADFEITSLWDARIVSRNGDRYTIEFADYNPDLSPGETITFGFIGIPGSTGITSPTDFSLNGNPLGENNAPSLFVADAEITEGDSGITYLNFLVTLDRASTDVVTVDFETVNGTALAGEDYSAQSGTLSFAVGETSKTVQVAIDGDTQVEPDETLQLRLSNASGAAIADAQGTGTITNDDTNVGSVLSSVLTGQSGQSDVFSFTWNWGSNTTIENFDPTEDTIDLRPFWFPSTNEFTIQDTGNGSVLIDIPSNNQTVTIADITADRLIIGENLLYQPDNNGGGTLPPSENSFELVGYEDAQGDALQITLDRGVSSLTLNFDGDASDLRLSTNNGAVIEATLNPLGDGTSEILLDGLDAGRASLQIENVATGEVRFVGVRIRNEDGTLPNASDYVTVGSVSEDSAADLNFWQDFGEGLANKRVDSRYIYLNGGPLNNPFNPDPSTPIGWRSWGDGNRVRSYIEESMKLGMTPTFVWYNIPDGGESYTTNLLHIQSNDYMRGYFEDLKFALDEIVTVAGDETVSTILEPDFLGYLAQNSGSLPQDISAQTSAIYELGILDSSVDPLFDNSVRGLVQAINYTISKYAPNVEFGWQFNLWASPAGGFTNVGIPGKGIVHLTETLGFEEGKQAIIDEAVAIADYYKQAGVLSYGADFISIDKYGLDGAAASAGAAADPQDSIWFWNHDLWKNYLLLVETLHAETDKPVTLWQLPVGRINGSQAENPYSPDGVFPDLLNVATQYEDSAGTFFFGDTFIVDDPERLDYFSQNRWQDTGVSVEGNVITWAPNFEDVAVAGVDNVLFGAGVGISTDGVGDPPTDGYWWISQVQEYYASLNTQLPSF</sequence>
<dbReference type="PATRIC" id="fig|582515.4.peg.3508"/>
<organism evidence="6 7">
    <name type="scientific">Rubidibacter lacunae KORDI 51-2</name>
    <dbReference type="NCBI Taxonomy" id="582515"/>
    <lineage>
        <taxon>Bacteria</taxon>
        <taxon>Bacillati</taxon>
        <taxon>Cyanobacteriota</taxon>
        <taxon>Cyanophyceae</taxon>
        <taxon>Oscillatoriophycideae</taxon>
        <taxon>Chroococcales</taxon>
        <taxon>Aphanothecaceae</taxon>
        <taxon>Rubidibacter</taxon>
    </lineage>
</organism>
<reference evidence="6 7" key="1">
    <citation type="submission" date="2013-05" db="EMBL/GenBank/DDBJ databases">
        <title>Draft genome sequence of Rubidibacter lacunae KORDI 51-2.</title>
        <authorList>
            <person name="Choi D.H."/>
            <person name="Noh J.H."/>
            <person name="Kwon K.-K."/>
            <person name="Lee J.-H."/>
            <person name="Ryu J.-Y."/>
        </authorList>
    </citation>
    <scope>NUCLEOTIDE SEQUENCE [LARGE SCALE GENOMIC DNA]</scope>
    <source>
        <strain evidence="6 7">KORDI 51-2</strain>
    </source>
</reference>
<proteinExistence type="predicted"/>
<dbReference type="GO" id="GO:0030001">
    <property type="term" value="P:metal ion transport"/>
    <property type="evidence" value="ECO:0007669"/>
    <property type="project" value="TreeGrafter"/>
</dbReference>
<dbReference type="SUPFAM" id="SSF141072">
    <property type="entry name" value="CalX-like"/>
    <property type="match status" value="1"/>
</dbReference>
<evidence type="ECO:0000256" key="1">
    <source>
        <dbReference type="ARBA" id="ARBA00022729"/>
    </source>
</evidence>
<evidence type="ECO:0000313" key="6">
    <source>
        <dbReference type="EMBL" id="ERN40568.1"/>
    </source>
</evidence>
<dbReference type="GO" id="GO:0016020">
    <property type="term" value="C:membrane"/>
    <property type="evidence" value="ECO:0007669"/>
    <property type="project" value="InterPro"/>
</dbReference>
<dbReference type="InterPro" id="IPR012291">
    <property type="entry name" value="CBM2_carb-bd_dom_sf"/>
</dbReference>
<evidence type="ECO:0000256" key="4">
    <source>
        <dbReference type="ARBA" id="ARBA00023065"/>
    </source>
</evidence>
<keyword evidence="2" id="KW-0677">Repeat</keyword>
<dbReference type="InterPro" id="IPR001919">
    <property type="entry name" value="CBD2"/>
</dbReference>
<dbReference type="InterPro" id="IPR003644">
    <property type="entry name" value="Calx_beta"/>
</dbReference>
<dbReference type="GO" id="GO:0007154">
    <property type="term" value="P:cell communication"/>
    <property type="evidence" value="ECO:0007669"/>
    <property type="project" value="InterPro"/>
</dbReference>
<dbReference type="eggNOG" id="COG3979">
    <property type="taxonomic scope" value="Bacteria"/>
</dbReference>